<dbReference type="PANTHER" id="PTHR37017:SF11">
    <property type="entry name" value="ESTERASE_LIPASE_THIOESTERASE DOMAIN-CONTAINING PROTEIN"/>
    <property type="match status" value="1"/>
</dbReference>
<protein>
    <submittedName>
        <fullName evidence="2">Alpha/beta-hydrolase</fullName>
    </submittedName>
</protein>
<evidence type="ECO:0000313" key="2">
    <source>
        <dbReference type="EMBL" id="KAF2651493.1"/>
    </source>
</evidence>
<gene>
    <name evidence="2" type="ORF">K491DRAFT_706982</name>
</gene>
<name>A0A6A6SY32_9PLEO</name>
<evidence type="ECO:0000259" key="1">
    <source>
        <dbReference type="Pfam" id="PF12697"/>
    </source>
</evidence>
<dbReference type="EMBL" id="MU004424">
    <property type="protein sequence ID" value="KAF2651493.1"/>
    <property type="molecule type" value="Genomic_DNA"/>
</dbReference>
<dbReference type="GO" id="GO:0016787">
    <property type="term" value="F:hydrolase activity"/>
    <property type="evidence" value="ECO:0007669"/>
    <property type="project" value="UniProtKB-KW"/>
</dbReference>
<dbReference type="PANTHER" id="PTHR37017">
    <property type="entry name" value="AB HYDROLASE-1 DOMAIN-CONTAINING PROTEIN-RELATED"/>
    <property type="match status" value="1"/>
</dbReference>
<reference evidence="2" key="1">
    <citation type="journal article" date="2020" name="Stud. Mycol.">
        <title>101 Dothideomycetes genomes: a test case for predicting lifestyles and emergence of pathogens.</title>
        <authorList>
            <person name="Haridas S."/>
            <person name="Albert R."/>
            <person name="Binder M."/>
            <person name="Bloem J."/>
            <person name="Labutti K."/>
            <person name="Salamov A."/>
            <person name="Andreopoulos B."/>
            <person name="Baker S."/>
            <person name="Barry K."/>
            <person name="Bills G."/>
            <person name="Bluhm B."/>
            <person name="Cannon C."/>
            <person name="Castanera R."/>
            <person name="Culley D."/>
            <person name="Daum C."/>
            <person name="Ezra D."/>
            <person name="Gonzalez J."/>
            <person name="Henrissat B."/>
            <person name="Kuo A."/>
            <person name="Liang C."/>
            <person name="Lipzen A."/>
            <person name="Lutzoni F."/>
            <person name="Magnuson J."/>
            <person name="Mondo S."/>
            <person name="Nolan M."/>
            <person name="Ohm R."/>
            <person name="Pangilinan J."/>
            <person name="Park H.-J."/>
            <person name="Ramirez L."/>
            <person name="Alfaro M."/>
            <person name="Sun H."/>
            <person name="Tritt A."/>
            <person name="Yoshinaga Y."/>
            <person name="Zwiers L.-H."/>
            <person name="Turgeon B."/>
            <person name="Goodwin S."/>
            <person name="Spatafora J."/>
            <person name="Crous P."/>
            <person name="Grigoriev I."/>
        </authorList>
    </citation>
    <scope>NUCLEOTIDE SEQUENCE</scope>
    <source>
        <strain evidence="2">CBS 122681</strain>
    </source>
</reference>
<dbReference type="InterPro" id="IPR000073">
    <property type="entry name" value="AB_hydrolase_1"/>
</dbReference>
<dbReference type="OrthoDB" id="408373at2759"/>
<keyword evidence="3" id="KW-1185">Reference proteome</keyword>
<dbReference type="Proteomes" id="UP000799324">
    <property type="component" value="Unassembled WGS sequence"/>
</dbReference>
<dbReference type="Pfam" id="PF12697">
    <property type="entry name" value="Abhydrolase_6"/>
    <property type="match status" value="1"/>
</dbReference>
<dbReference type="InterPro" id="IPR029058">
    <property type="entry name" value="AB_hydrolase_fold"/>
</dbReference>
<sequence>MSSKPTVLFIHGSWHTPKHFERVISHCENAGYTALCPLQPSVGQIPPIGLLEDAQCIRSELSRLIDEDGKEVIVVAHSYGGVVATQALDKNFAIKERQEEGKHGGILNLVYMCAFILPLGLSLEAALGGSLPPFIPEDGLCIMLDPEGRFYQDLPEEEQKKWTSELIKCPAIAQQTPITQTAYLWHPVTYLFCENDQALPYEMQQMMVQNARETGVQFETESCAAGHSPYLSNPEKVIEVIRKISLNGVDIQA</sequence>
<dbReference type="AlphaFoldDB" id="A0A6A6SY32"/>
<proteinExistence type="predicted"/>
<accession>A0A6A6SY32</accession>
<evidence type="ECO:0000313" key="3">
    <source>
        <dbReference type="Proteomes" id="UP000799324"/>
    </source>
</evidence>
<feature type="domain" description="AB hydrolase-1" evidence="1">
    <location>
        <begin position="7"/>
        <end position="239"/>
    </location>
</feature>
<dbReference type="SUPFAM" id="SSF53474">
    <property type="entry name" value="alpha/beta-Hydrolases"/>
    <property type="match status" value="1"/>
</dbReference>
<dbReference type="InterPro" id="IPR052897">
    <property type="entry name" value="Sec-Metab_Biosynth_Hydrolase"/>
</dbReference>
<dbReference type="Gene3D" id="3.40.50.1820">
    <property type="entry name" value="alpha/beta hydrolase"/>
    <property type="match status" value="1"/>
</dbReference>
<keyword evidence="2" id="KW-0378">Hydrolase</keyword>
<organism evidence="2 3">
    <name type="scientific">Lophiostoma macrostomum CBS 122681</name>
    <dbReference type="NCBI Taxonomy" id="1314788"/>
    <lineage>
        <taxon>Eukaryota</taxon>
        <taxon>Fungi</taxon>
        <taxon>Dikarya</taxon>
        <taxon>Ascomycota</taxon>
        <taxon>Pezizomycotina</taxon>
        <taxon>Dothideomycetes</taxon>
        <taxon>Pleosporomycetidae</taxon>
        <taxon>Pleosporales</taxon>
        <taxon>Lophiostomataceae</taxon>
        <taxon>Lophiostoma</taxon>
    </lineage>
</organism>